<evidence type="ECO:0000313" key="4">
    <source>
        <dbReference type="EMBL" id="KAF2884583.1"/>
    </source>
</evidence>
<keyword evidence="5" id="KW-1185">Reference proteome</keyword>
<reference evidence="4" key="1">
    <citation type="submission" date="2019-08" db="EMBL/GenBank/DDBJ databases">
        <title>The genome of the North American firefly Photinus pyralis.</title>
        <authorList>
            <consortium name="Photinus pyralis genome working group"/>
            <person name="Fallon T.R."/>
            <person name="Sander Lower S.E."/>
            <person name="Weng J.-K."/>
        </authorList>
    </citation>
    <scope>NUCLEOTIDE SEQUENCE</scope>
    <source>
        <strain evidence="4">TRF0915ILg1</strain>
        <tissue evidence="4">Whole body</tissue>
    </source>
</reference>
<evidence type="ECO:0000256" key="3">
    <source>
        <dbReference type="SAM" id="Phobius"/>
    </source>
</evidence>
<evidence type="ECO:0000256" key="2">
    <source>
        <dbReference type="ARBA" id="ARBA00022737"/>
    </source>
</evidence>
<dbReference type="InterPro" id="IPR003591">
    <property type="entry name" value="Leu-rich_rpt_typical-subtyp"/>
</dbReference>
<evidence type="ECO:0000256" key="1">
    <source>
        <dbReference type="ARBA" id="ARBA00022614"/>
    </source>
</evidence>
<dbReference type="SMART" id="SM00365">
    <property type="entry name" value="LRR_SD22"/>
    <property type="match status" value="5"/>
</dbReference>
<dbReference type="AlphaFoldDB" id="A0A8K0CHF2"/>
<dbReference type="PROSITE" id="PS51450">
    <property type="entry name" value="LRR"/>
    <property type="match status" value="4"/>
</dbReference>
<dbReference type="InterPro" id="IPR001611">
    <property type="entry name" value="Leu-rich_rpt"/>
</dbReference>
<comment type="caution">
    <text evidence="4">The sequence shown here is derived from an EMBL/GenBank/DDBJ whole genome shotgun (WGS) entry which is preliminary data.</text>
</comment>
<dbReference type="InterPro" id="IPR032675">
    <property type="entry name" value="LRR_dom_sf"/>
</dbReference>
<dbReference type="SUPFAM" id="SSF52058">
    <property type="entry name" value="L domain-like"/>
    <property type="match status" value="1"/>
</dbReference>
<dbReference type="Proteomes" id="UP000801492">
    <property type="component" value="Unassembled WGS sequence"/>
</dbReference>
<organism evidence="4 5">
    <name type="scientific">Ignelater luminosus</name>
    <name type="common">Cucubano</name>
    <name type="synonym">Pyrophorus luminosus</name>
    <dbReference type="NCBI Taxonomy" id="2038154"/>
    <lineage>
        <taxon>Eukaryota</taxon>
        <taxon>Metazoa</taxon>
        <taxon>Ecdysozoa</taxon>
        <taxon>Arthropoda</taxon>
        <taxon>Hexapoda</taxon>
        <taxon>Insecta</taxon>
        <taxon>Pterygota</taxon>
        <taxon>Neoptera</taxon>
        <taxon>Endopterygota</taxon>
        <taxon>Coleoptera</taxon>
        <taxon>Polyphaga</taxon>
        <taxon>Elateriformia</taxon>
        <taxon>Elateroidea</taxon>
        <taxon>Elateridae</taxon>
        <taxon>Agrypninae</taxon>
        <taxon>Pyrophorini</taxon>
        <taxon>Ignelater</taxon>
    </lineage>
</organism>
<gene>
    <name evidence="4" type="ORF">ILUMI_21586</name>
</gene>
<dbReference type="SMART" id="SM00369">
    <property type="entry name" value="LRR_TYP"/>
    <property type="match status" value="6"/>
</dbReference>
<name>A0A8K0CHF2_IGNLU</name>
<dbReference type="Pfam" id="PF13855">
    <property type="entry name" value="LRR_8"/>
    <property type="match status" value="2"/>
</dbReference>
<dbReference type="PANTHER" id="PTHR24366">
    <property type="entry name" value="IG(IMMUNOGLOBULIN) AND LRR(LEUCINE RICH REPEAT) DOMAINS"/>
    <property type="match status" value="1"/>
</dbReference>
<feature type="transmembrane region" description="Helical" evidence="3">
    <location>
        <begin position="410"/>
        <end position="434"/>
    </location>
</feature>
<protein>
    <submittedName>
        <fullName evidence="4">Uncharacterized protein</fullName>
    </submittedName>
</protein>
<dbReference type="PANTHER" id="PTHR24366:SF96">
    <property type="entry name" value="LEUCINE RICH REPEAT CONTAINING 53"/>
    <property type="match status" value="1"/>
</dbReference>
<keyword evidence="3" id="KW-0812">Transmembrane</keyword>
<accession>A0A8K0CHF2</accession>
<dbReference type="Gene3D" id="3.80.10.10">
    <property type="entry name" value="Ribonuclease Inhibitor"/>
    <property type="match status" value="2"/>
</dbReference>
<dbReference type="EMBL" id="VTPC01090155">
    <property type="protein sequence ID" value="KAF2884583.1"/>
    <property type="molecule type" value="Genomic_DNA"/>
</dbReference>
<dbReference type="OrthoDB" id="676979at2759"/>
<keyword evidence="3" id="KW-0472">Membrane</keyword>
<evidence type="ECO:0000313" key="5">
    <source>
        <dbReference type="Proteomes" id="UP000801492"/>
    </source>
</evidence>
<keyword evidence="2" id="KW-0677">Repeat</keyword>
<keyword evidence="3" id="KW-1133">Transmembrane helix</keyword>
<proteinExistence type="predicted"/>
<keyword evidence="1" id="KW-0433">Leucine-rich repeat</keyword>
<sequence>MACFSEPTCFYKQKLDCSSRNITFVNLNCENSRTIKVLNYSNNAISYIKEDTFENVTNLQHLYLNDNEISRIEEHTFRSLDNIRYLHLSNNNIQNIHRNSFKNLSNLVFIDLEDNKLSIINDGTFINCNSLWQVHLAKNKIQKIQENSFKENCNLKHLYCSHNEIKTLKFLKNLPRLVFLDLSFNKIQEIPTFAFLQTKDLKKLNLSYNKLEVLYSGTFNHLPVLIDLNLSHNKLKDLGEGPFDYLFALRDLDIRSNCVELFSYGANFGQLRSNTVLSIYIDDNDWRCNYIHRIKQLPGIKLVHFNTNESVSNIEGIPCKDKVLYFEKSTSTVITTPEISTIITTVNIANSTNATIFMEIINITTSTVISTEDTTSTSKQTTHSAVITESTDRDSADAVTLPDIQIDKSIIFVAAIIAVIIILAVVILSIRYYFKKCSTASGCERVNDDYLMQTFPPKKSNFYITLDAYNEYEEIPLNDSDSIKEHIYEKIE</sequence>